<reference evidence="2" key="5">
    <citation type="submission" date="2015-06" db="UniProtKB">
        <authorList>
            <consortium name="EnsemblFungi"/>
        </authorList>
    </citation>
    <scope>IDENTIFICATION</scope>
    <source>
        <strain evidence="2">ATCC 64411</strain>
    </source>
</reference>
<dbReference type="EnsemblFungi" id="MAPG_09943T0">
    <property type="protein sequence ID" value="MAPG_09943T0"/>
    <property type="gene ID" value="MAPG_09943"/>
</dbReference>
<keyword evidence="3" id="KW-1185">Reference proteome</keyword>
<evidence type="ECO:0000313" key="2">
    <source>
        <dbReference type="EnsemblFungi" id="MAPG_09943T0"/>
    </source>
</evidence>
<accession>A0A0C4EB96</accession>
<proteinExistence type="predicted"/>
<gene>
    <name evidence="1" type="ORF">MAPG_09943</name>
</gene>
<dbReference type="AlphaFoldDB" id="A0A0C4EB96"/>
<organism evidence="2 3">
    <name type="scientific">Magnaporthiopsis poae (strain ATCC 64411 / 73-15)</name>
    <name type="common">Kentucky bluegrass fungus</name>
    <name type="synonym">Magnaporthe poae</name>
    <dbReference type="NCBI Taxonomy" id="644358"/>
    <lineage>
        <taxon>Eukaryota</taxon>
        <taxon>Fungi</taxon>
        <taxon>Dikarya</taxon>
        <taxon>Ascomycota</taxon>
        <taxon>Pezizomycotina</taxon>
        <taxon>Sordariomycetes</taxon>
        <taxon>Sordariomycetidae</taxon>
        <taxon>Magnaporthales</taxon>
        <taxon>Magnaporthaceae</taxon>
        <taxon>Magnaporthiopsis</taxon>
    </lineage>
</organism>
<dbReference type="EMBL" id="ADBL01002555">
    <property type="status" value="NOT_ANNOTATED_CDS"/>
    <property type="molecule type" value="Genomic_DNA"/>
</dbReference>
<reference evidence="1" key="3">
    <citation type="submission" date="2011-03" db="EMBL/GenBank/DDBJ databases">
        <title>Annotation of Magnaporthe poae ATCC 64411.</title>
        <authorList>
            <person name="Ma L.-J."/>
            <person name="Dead R."/>
            <person name="Young S.K."/>
            <person name="Zeng Q."/>
            <person name="Gargeya S."/>
            <person name="Fitzgerald M."/>
            <person name="Haas B."/>
            <person name="Abouelleil A."/>
            <person name="Alvarado L."/>
            <person name="Arachchi H.M."/>
            <person name="Berlin A."/>
            <person name="Brown A."/>
            <person name="Chapman S.B."/>
            <person name="Chen Z."/>
            <person name="Dunbar C."/>
            <person name="Freedman E."/>
            <person name="Gearin G."/>
            <person name="Gellesch M."/>
            <person name="Goldberg J."/>
            <person name="Griggs A."/>
            <person name="Gujja S."/>
            <person name="Heiman D."/>
            <person name="Howarth C."/>
            <person name="Larson L."/>
            <person name="Lui A."/>
            <person name="MacDonald P.J.P."/>
            <person name="Mehta T."/>
            <person name="Montmayeur A."/>
            <person name="Murphy C."/>
            <person name="Neiman D."/>
            <person name="Pearson M."/>
            <person name="Priest M."/>
            <person name="Roberts A."/>
            <person name="Saif S."/>
            <person name="Shea T."/>
            <person name="Shenoy N."/>
            <person name="Sisk P."/>
            <person name="Stolte C."/>
            <person name="Sykes S."/>
            <person name="Yandava C."/>
            <person name="Wortman J."/>
            <person name="Nusbaum C."/>
            <person name="Birren B."/>
        </authorList>
    </citation>
    <scope>NUCLEOTIDE SEQUENCE</scope>
    <source>
        <strain evidence="1">ATCC 64411</strain>
    </source>
</reference>
<reference evidence="1" key="1">
    <citation type="submission" date="2010-05" db="EMBL/GenBank/DDBJ databases">
        <title>The Genome Sequence of Magnaporthe poae strain ATCC 64411.</title>
        <authorList>
            <consortium name="The Broad Institute Genome Sequencing Platform"/>
            <consortium name="Broad Institute Genome Sequencing Center for Infectious Disease"/>
            <person name="Ma L.-J."/>
            <person name="Dead R."/>
            <person name="Young S."/>
            <person name="Zeng Q."/>
            <person name="Koehrsen M."/>
            <person name="Alvarado L."/>
            <person name="Berlin A."/>
            <person name="Chapman S.B."/>
            <person name="Chen Z."/>
            <person name="Freedman E."/>
            <person name="Gellesch M."/>
            <person name="Goldberg J."/>
            <person name="Griggs A."/>
            <person name="Gujja S."/>
            <person name="Heilman E.R."/>
            <person name="Heiman D."/>
            <person name="Hepburn T."/>
            <person name="Howarth C."/>
            <person name="Jen D."/>
            <person name="Larson L."/>
            <person name="Mehta T."/>
            <person name="Neiman D."/>
            <person name="Pearson M."/>
            <person name="Roberts A."/>
            <person name="Saif S."/>
            <person name="Shea T."/>
            <person name="Shenoy N."/>
            <person name="Sisk P."/>
            <person name="Stolte C."/>
            <person name="Sykes S."/>
            <person name="Walk T."/>
            <person name="White J."/>
            <person name="Yandava C."/>
            <person name="Haas B."/>
            <person name="Nusbaum C."/>
            <person name="Birren B."/>
        </authorList>
    </citation>
    <scope>NUCLEOTIDE SEQUENCE</scope>
    <source>
        <strain evidence="1">ATCC 64411</strain>
    </source>
</reference>
<name>A0A0C4EB96_MAGP6</name>
<protein>
    <submittedName>
        <fullName evidence="1 2">Uncharacterized protein</fullName>
    </submittedName>
</protein>
<dbReference type="Proteomes" id="UP000011715">
    <property type="component" value="Unassembled WGS sequence"/>
</dbReference>
<reference evidence="2" key="4">
    <citation type="journal article" date="2015" name="G3 (Bethesda)">
        <title>Genome sequences of three phytopathogenic species of the Magnaporthaceae family of fungi.</title>
        <authorList>
            <person name="Okagaki L.H."/>
            <person name="Nunes C.C."/>
            <person name="Sailsbery J."/>
            <person name="Clay B."/>
            <person name="Brown D."/>
            <person name="John T."/>
            <person name="Oh Y."/>
            <person name="Young N."/>
            <person name="Fitzgerald M."/>
            <person name="Haas B.J."/>
            <person name="Zeng Q."/>
            <person name="Young S."/>
            <person name="Adiconis X."/>
            <person name="Fan L."/>
            <person name="Levin J.Z."/>
            <person name="Mitchell T.K."/>
            <person name="Okubara P.A."/>
            <person name="Farman M.L."/>
            <person name="Kohn L.M."/>
            <person name="Birren B."/>
            <person name="Ma L.-J."/>
            <person name="Dean R.A."/>
        </authorList>
    </citation>
    <scope>NUCLEOTIDE SEQUENCE</scope>
    <source>
        <strain evidence="2">ATCC 64411 / 73-15</strain>
    </source>
</reference>
<evidence type="ECO:0000313" key="1">
    <source>
        <dbReference type="EMBL" id="KLU91423.1"/>
    </source>
</evidence>
<evidence type="ECO:0000313" key="3">
    <source>
        <dbReference type="Proteomes" id="UP000011715"/>
    </source>
</evidence>
<dbReference type="EMBL" id="GL876977">
    <property type="protein sequence ID" value="KLU91423.1"/>
    <property type="molecule type" value="Genomic_DNA"/>
</dbReference>
<reference evidence="3" key="2">
    <citation type="submission" date="2010-05" db="EMBL/GenBank/DDBJ databases">
        <title>The genome sequence of Magnaporthe poae strain ATCC 64411.</title>
        <authorList>
            <person name="Ma L.-J."/>
            <person name="Dead R."/>
            <person name="Young S."/>
            <person name="Zeng Q."/>
            <person name="Koehrsen M."/>
            <person name="Alvarado L."/>
            <person name="Berlin A."/>
            <person name="Chapman S.B."/>
            <person name="Chen Z."/>
            <person name="Freedman E."/>
            <person name="Gellesch M."/>
            <person name="Goldberg J."/>
            <person name="Griggs A."/>
            <person name="Gujja S."/>
            <person name="Heilman E.R."/>
            <person name="Heiman D."/>
            <person name="Hepburn T."/>
            <person name="Howarth C."/>
            <person name="Jen D."/>
            <person name="Larson L."/>
            <person name="Mehta T."/>
            <person name="Neiman D."/>
            <person name="Pearson M."/>
            <person name="Roberts A."/>
            <person name="Saif S."/>
            <person name="Shea T."/>
            <person name="Shenoy N."/>
            <person name="Sisk P."/>
            <person name="Stolte C."/>
            <person name="Sykes S."/>
            <person name="Walk T."/>
            <person name="White J."/>
            <person name="Yandava C."/>
            <person name="Haas B."/>
            <person name="Nusbaum C."/>
            <person name="Birren B."/>
        </authorList>
    </citation>
    <scope>NUCLEOTIDE SEQUENCE [LARGE SCALE GENOMIC DNA]</scope>
    <source>
        <strain evidence="3">ATCC 64411 / 73-15</strain>
    </source>
</reference>
<sequence>MNPKHCRFAVCCQARLCSMSSVGVLAGYREPRDGMDLRIFGSPSGCCRALQNKRERERKKQRPQRKSDVWISVCLSAWRTSVIRSSCHGVAPTTGALRRLICVFVWPLHIGSIIFLCIQETASGWHTVCVPSKTLRDDRSLTAMPVGERGVPIQAGLFPDWDERQQVL</sequence>
<dbReference type="VEuPathDB" id="FungiDB:MAPG_09943"/>